<dbReference type="AlphaFoldDB" id="A0AAW6FNB9"/>
<dbReference type="Pfam" id="PF02620">
    <property type="entry name" value="YceD"/>
    <property type="match status" value="1"/>
</dbReference>
<dbReference type="EMBL" id="JAQMRD010000037">
    <property type="protein sequence ID" value="MDB9224980.1"/>
    <property type="molecule type" value="Genomic_DNA"/>
</dbReference>
<evidence type="ECO:0000313" key="3">
    <source>
        <dbReference type="Proteomes" id="UP001212263"/>
    </source>
</evidence>
<proteinExistence type="predicted"/>
<dbReference type="Proteomes" id="UP001199750">
    <property type="component" value="Unassembled WGS sequence"/>
</dbReference>
<gene>
    <name evidence="1" type="ORF">L0P03_14145</name>
    <name evidence="2" type="ORF">PN645_18555</name>
</gene>
<dbReference type="Proteomes" id="UP001212263">
    <property type="component" value="Unassembled WGS sequence"/>
</dbReference>
<evidence type="ECO:0000313" key="1">
    <source>
        <dbReference type="EMBL" id="MCG4960978.1"/>
    </source>
</evidence>
<accession>A0AAW6FNB9</accession>
<dbReference type="GeneID" id="61275750"/>
<dbReference type="InterPro" id="IPR003772">
    <property type="entry name" value="YceD"/>
</dbReference>
<name>A0AAW6FNB9_9BACT</name>
<organism evidence="2 3">
    <name type="scientific">Odoribacter splanchnicus</name>
    <dbReference type="NCBI Taxonomy" id="28118"/>
    <lineage>
        <taxon>Bacteria</taxon>
        <taxon>Pseudomonadati</taxon>
        <taxon>Bacteroidota</taxon>
        <taxon>Bacteroidia</taxon>
        <taxon>Bacteroidales</taxon>
        <taxon>Odoribacteraceae</taxon>
        <taxon>Odoribacter</taxon>
    </lineage>
</organism>
<sequence length="170" mass="19722">MDRLREYKIAFRGLGEGKHSFEFIMDEGFFDCFEATKGTRGEVKATVLIVKSSLLMEVRITIEGMVKATCDRCLGEVNLPVSGVMNLYVKQNGREEGNEDDYIILSPEDDYLDVSSYLYETYMLNYPMRVVHPEGECDEDMQEVLHEYVIEEDDKPIDPRWNELKKLINN</sequence>
<reference evidence="2" key="2">
    <citation type="submission" date="2023-01" db="EMBL/GenBank/DDBJ databases">
        <title>Human gut microbiome strain richness.</title>
        <authorList>
            <person name="Chen-Liaw A."/>
        </authorList>
    </citation>
    <scope>NUCLEOTIDE SEQUENCE</scope>
    <source>
        <strain evidence="2">RTP21484st1_B7_RTP21484_190118</strain>
    </source>
</reference>
<evidence type="ECO:0000313" key="2">
    <source>
        <dbReference type="EMBL" id="MDB9224980.1"/>
    </source>
</evidence>
<reference evidence="1" key="1">
    <citation type="submission" date="2022-01" db="EMBL/GenBank/DDBJ databases">
        <title>Collection of gut derived symbiotic bacterial strains cultured from healthy donors.</title>
        <authorList>
            <person name="Lin H."/>
            <person name="Kohout C."/>
            <person name="Waligurski E."/>
            <person name="Pamer E.G."/>
        </authorList>
    </citation>
    <scope>NUCLEOTIDE SEQUENCE</scope>
    <source>
        <strain evidence="1">DFI.1.149</strain>
    </source>
</reference>
<dbReference type="RefSeq" id="WP_013612695.1">
    <property type="nucleotide sequence ID" value="NZ_BAABYK010000001.1"/>
</dbReference>
<comment type="caution">
    <text evidence="2">The sequence shown here is derived from an EMBL/GenBank/DDBJ whole genome shotgun (WGS) entry which is preliminary data.</text>
</comment>
<dbReference type="EMBL" id="JAKNDN010000028">
    <property type="protein sequence ID" value="MCG4960978.1"/>
    <property type="molecule type" value="Genomic_DNA"/>
</dbReference>
<protein>
    <submittedName>
        <fullName evidence="2">DUF177 domain-containing protein</fullName>
    </submittedName>
</protein>